<sequence length="115" mass="12241">MKSANCPDDNLMNDVYHISSSSSSGSSGSSGSSVSSSSDLEACSSSPQGASGFLLSFCLLCFQPLLQNPNVDTVKGTSWEMWKRRMTSTIFIASHHVHYIVAPVYTVCVSVGKIP</sequence>
<organism evidence="2 3">
    <name type="scientific">Desmophyllum pertusum</name>
    <dbReference type="NCBI Taxonomy" id="174260"/>
    <lineage>
        <taxon>Eukaryota</taxon>
        <taxon>Metazoa</taxon>
        <taxon>Cnidaria</taxon>
        <taxon>Anthozoa</taxon>
        <taxon>Hexacorallia</taxon>
        <taxon>Scleractinia</taxon>
        <taxon>Caryophylliina</taxon>
        <taxon>Caryophylliidae</taxon>
        <taxon>Desmophyllum</taxon>
    </lineage>
</organism>
<evidence type="ECO:0000313" key="3">
    <source>
        <dbReference type="Proteomes" id="UP001163046"/>
    </source>
</evidence>
<comment type="caution">
    <text evidence="2">The sequence shown here is derived from an EMBL/GenBank/DDBJ whole genome shotgun (WGS) entry which is preliminary data.</text>
</comment>
<dbReference type="EMBL" id="MU827794">
    <property type="protein sequence ID" value="KAJ7329021.1"/>
    <property type="molecule type" value="Genomic_DNA"/>
</dbReference>
<protein>
    <submittedName>
        <fullName evidence="2">Uncharacterized protein</fullName>
    </submittedName>
</protein>
<keyword evidence="3" id="KW-1185">Reference proteome</keyword>
<reference evidence="2" key="1">
    <citation type="submission" date="2023-01" db="EMBL/GenBank/DDBJ databases">
        <title>Genome assembly of the deep-sea coral Lophelia pertusa.</title>
        <authorList>
            <person name="Herrera S."/>
            <person name="Cordes E."/>
        </authorList>
    </citation>
    <scope>NUCLEOTIDE SEQUENCE</scope>
    <source>
        <strain evidence="2">USNM1676648</strain>
        <tissue evidence="2">Polyp</tissue>
    </source>
</reference>
<proteinExistence type="predicted"/>
<evidence type="ECO:0000256" key="1">
    <source>
        <dbReference type="SAM" id="MobiDB-lite"/>
    </source>
</evidence>
<evidence type="ECO:0000313" key="2">
    <source>
        <dbReference type="EMBL" id="KAJ7329021.1"/>
    </source>
</evidence>
<dbReference type="Proteomes" id="UP001163046">
    <property type="component" value="Unassembled WGS sequence"/>
</dbReference>
<name>A0A9W9YAV2_9CNID</name>
<feature type="compositionally biased region" description="Low complexity" evidence="1">
    <location>
        <begin position="19"/>
        <end position="46"/>
    </location>
</feature>
<feature type="region of interest" description="Disordered" evidence="1">
    <location>
        <begin position="1"/>
        <end position="47"/>
    </location>
</feature>
<accession>A0A9W9YAV2</accession>
<dbReference type="AlphaFoldDB" id="A0A9W9YAV2"/>
<gene>
    <name evidence="2" type="ORF">OS493_023313</name>
</gene>